<organism evidence="3 4">
    <name type="scientific">Penaeus vannamei</name>
    <name type="common">Whiteleg shrimp</name>
    <name type="synonym">Litopenaeus vannamei</name>
    <dbReference type="NCBI Taxonomy" id="6689"/>
    <lineage>
        <taxon>Eukaryota</taxon>
        <taxon>Metazoa</taxon>
        <taxon>Ecdysozoa</taxon>
        <taxon>Arthropoda</taxon>
        <taxon>Crustacea</taxon>
        <taxon>Multicrustacea</taxon>
        <taxon>Malacostraca</taxon>
        <taxon>Eumalacostraca</taxon>
        <taxon>Eucarida</taxon>
        <taxon>Decapoda</taxon>
        <taxon>Dendrobranchiata</taxon>
        <taxon>Penaeoidea</taxon>
        <taxon>Penaeidae</taxon>
        <taxon>Penaeus</taxon>
    </lineage>
</organism>
<feature type="compositionally biased region" description="Acidic residues" evidence="1">
    <location>
        <begin position="1"/>
        <end position="10"/>
    </location>
</feature>
<dbReference type="OrthoDB" id="6364225at2759"/>
<dbReference type="EMBL" id="QCYY01004675">
    <property type="protein sequence ID" value="ROT60614.1"/>
    <property type="molecule type" value="Genomic_DNA"/>
</dbReference>
<dbReference type="AlphaFoldDB" id="A0A423S8Q7"/>
<keyword evidence="2" id="KW-0812">Transmembrane</keyword>
<comment type="caution">
    <text evidence="3">The sequence shown here is derived from an EMBL/GenBank/DDBJ whole genome shotgun (WGS) entry which is preliminary data.</text>
</comment>
<protein>
    <submittedName>
        <fullName evidence="3">Uncharacterized protein</fullName>
    </submittedName>
</protein>
<proteinExistence type="predicted"/>
<keyword evidence="4" id="KW-1185">Reference proteome</keyword>
<feature type="region of interest" description="Disordered" evidence="1">
    <location>
        <begin position="1"/>
        <end position="20"/>
    </location>
</feature>
<keyword evidence="2" id="KW-0472">Membrane</keyword>
<reference evidence="3 4" key="2">
    <citation type="submission" date="2019-01" db="EMBL/GenBank/DDBJ databases">
        <title>The decoding of complex shrimp genome reveals the adaptation for benthos swimmer, frequently molting mechanism and breeding impact on genome.</title>
        <authorList>
            <person name="Sun Y."/>
            <person name="Gao Y."/>
            <person name="Yu Y."/>
        </authorList>
    </citation>
    <scope>NUCLEOTIDE SEQUENCE [LARGE SCALE GENOMIC DNA]</scope>
    <source>
        <tissue evidence="3">Muscle</tissue>
    </source>
</reference>
<keyword evidence="2" id="KW-1133">Transmembrane helix</keyword>
<evidence type="ECO:0000256" key="1">
    <source>
        <dbReference type="SAM" id="MobiDB-lite"/>
    </source>
</evidence>
<feature type="transmembrane region" description="Helical" evidence="2">
    <location>
        <begin position="346"/>
        <end position="369"/>
    </location>
</feature>
<accession>A0A423S8Q7</accession>
<evidence type="ECO:0000256" key="2">
    <source>
        <dbReference type="SAM" id="Phobius"/>
    </source>
</evidence>
<reference evidence="3 4" key="1">
    <citation type="submission" date="2018-04" db="EMBL/GenBank/DDBJ databases">
        <authorList>
            <person name="Zhang X."/>
            <person name="Yuan J."/>
            <person name="Li F."/>
            <person name="Xiang J."/>
        </authorList>
    </citation>
    <scope>NUCLEOTIDE SEQUENCE [LARGE SCALE GENOMIC DNA]</scope>
    <source>
        <tissue evidence="3">Muscle</tissue>
    </source>
</reference>
<evidence type="ECO:0000313" key="3">
    <source>
        <dbReference type="EMBL" id="ROT60614.1"/>
    </source>
</evidence>
<gene>
    <name evidence="3" type="ORF">C7M84_021858</name>
</gene>
<dbReference type="Proteomes" id="UP000283509">
    <property type="component" value="Unassembled WGS sequence"/>
</dbReference>
<evidence type="ECO:0000313" key="4">
    <source>
        <dbReference type="Proteomes" id="UP000283509"/>
    </source>
</evidence>
<sequence>MMEIDVDDEQLPSSPPVAPSISKRQDTAMLALRTLALWSLLWSTAGHALAVKDGCVVQDSLNFDDLVVGSVKFTVYTPPSGSIFKAKLTCDGDWYSDSFDVSGDGVTMERFHGNNLTTTVMPAPPAEEGWPDLELKFGDTYELLDGQGQSWIGQEISPKCMLKKVEISDGKFAKHCPEGTLKWEVEGKKCSFVPLPRSSGSRHTLNLTLVSKDSFRPVFQLGGVEVELGMREGSVVAAGKGNSPLEPPTQRIRLGFKRCAVQTSFTLTAHFSLFADDSRGLSNFLYLPVLASEIRHMNVCEKNDRKFILTVTLEEETECATGSETAAGNPHVQDAGHGGDLWTSPVFGAALGGIVLAVGVTVVALLCHLRRQRNEGSARTPQQGPPPEPEDKSTDIDSPYLKPRVLPQRESELSDCTSSGSEHVYEEVDKDVFLSGHDLYPTQAGFP</sequence>
<name>A0A423S8Q7_PENVA</name>
<feature type="region of interest" description="Disordered" evidence="1">
    <location>
        <begin position="374"/>
        <end position="422"/>
    </location>
</feature>